<dbReference type="AlphaFoldDB" id="A0AAT9LBM0"/>
<dbReference type="GO" id="GO:0003983">
    <property type="term" value="F:UTP:glucose-1-phosphate uridylyltransferase activity"/>
    <property type="evidence" value="ECO:0007669"/>
    <property type="project" value="UniProtKB-EC"/>
</dbReference>
<comment type="similarity">
    <text evidence="1 6">Belongs to the UDPGP type 2 family.</text>
</comment>
<accession>A0AAT9LBM0</accession>
<dbReference type="KEGG" id="fcz:IMF26_10655"/>
<dbReference type="InterPro" id="IPR029044">
    <property type="entry name" value="Nucleotide-diphossugar_trans"/>
</dbReference>
<keyword evidence="4 6" id="KW-0548">Nucleotidyltransferase</keyword>
<dbReference type="InterPro" id="IPR005835">
    <property type="entry name" value="NTP_transferase_dom"/>
</dbReference>
<evidence type="ECO:0000256" key="2">
    <source>
        <dbReference type="ARBA" id="ARBA00012415"/>
    </source>
</evidence>
<dbReference type="InterPro" id="IPR005771">
    <property type="entry name" value="GalU_uridylyltTrfase_bac/arc"/>
</dbReference>
<gene>
    <name evidence="8" type="primary">galU</name>
    <name evidence="8" type="ORF">IMF26_10655</name>
</gene>
<dbReference type="Pfam" id="PF00483">
    <property type="entry name" value="NTP_transferase"/>
    <property type="match status" value="1"/>
</dbReference>
<name>A0AAT9LBM0_9FIRM</name>
<evidence type="ECO:0000256" key="4">
    <source>
        <dbReference type="ARBA" id="ARBA00022695"/>
    </source>
</evidence>
<proteinExistence type="inferred from homology"/>
<feature type="domain" description="Nucleotidyl transferase" evidence="7">
    <location>
        <begin position="6"/>
        <end position="266"/>
    </location>
</feature>
<dbReference type="Gene3D" id="3.90.550.10">
    <property type="entry name" value="Spore Coat Polysaccharide Biosynthesis Protein SpsA, Chain A"/>
    <property type="match status" value="1"/>
</dbReference>
<organism evidence="8">
    <name type="scientific">Candidatus Fermentithermobacillus carboniphilus</name>
    <dbReference type="NCBI Taxonomy" id="3085328"/>
    <lineage>
        <taxon>Bacteria</taxon>
        <taxon>Bacillati</taxon>
        <taxon>Bacillota</taxon>
        <taxon>Candidatus Fermentithermobacillia</taxon>
        <taxon>Candidatus Fermentithermobacillales</taxon>
        <taxon>Candidatus Fermentithermobacillaceae</taxon>
        <taxon>Candidatus Fermentithermobacillus</taxon>
    </lineage>
</organism>
<reference evidence="8" key="1">
    <citation type="submission" date="2020-10" db="EMBL/GenBank/DDBJ databases">
        <authorList>
            <person name="Kadnikov V."/>
            <person name="Beletsky A.V."/>
            <person name="Mardanov A.V."/>
            <person name="Karnachuk O.V."/>
            <person name="Ravin N.V."/>
        </authorList>
    </citation>
    <scope>NUCLEOTIDE SEQUENCE</scope>
    <source>
        <strain evidence="8">Bu02</strain>
    </source>
</reference>
<sequence length="294" mass="32614">MPIKKAVLPVAGLGTRFLPATKAQPKEMLPIVDKPTIQYVVEEAIKSGVDDFLFVTGKDKRALEDYFDHSGELERHLSEKGKTELLELVQTIASMCQVHYVRQKKPLGLGHAVYCARQHVGNEYFAVLLGDDLVISEVPCLRQMMDVHEATGKPVIAIRRVPHQNVSSYGIIAGKPVGDRTWEITDLVEKPKPEDAPSDLAVIGRYILPPDIFPILENLPPGVGGEIQLTDALRELLKKTPIIGYEFEGIRYDVGDPKGFLVATVEIALSRDDLKGDFGKYLGRLVRERGLLPE</sequence>
<evidence type="ECO:0000259" key="7">
    <source>
        <dbReference type="Pfam" id="PF00483"/>
    </source>
</evidence>
<comment type="catalytic activity">
    <reaction evidence="5 6">
        <text>alpha-D-glucose 1-phosphate + UTP + H(+) = UDP-alpha-D-glucose + diphosphate</text>
        <dbReference type="Rhea" id="RHEA:19889"/>
        <dbReference type="ChEBI" id="CHEBI:15378"/>
        <dbReference type="ChEBI" id="CHEBI:33019"/>
        <dbReference type="ChEBI" id="CHEBI:46398"/>
        <dbReference type="ChEBI" id="CHEBI:58601"/>
        <dbReference type="ChEBI" id="CHEBI:58885"/>
        <dbReference type="EC" id="2.7.7.9"/>
    </reaction>
</comment>
<evidence type="ECO:0000256" key="6">
    <source>
        <dbReference type="RuleBase" id="RU361259"/>
    </source>
</evidence>
<dbReference type="EMBL" id="CP062796">
    <property type="protein sequence ID" value="QUL98451.1"/>
    <property type="molecule type" value="Genomic_DNA"/>
</dbReference>
<evidence type="ECO:0000256" key="5">
    <source>
        <dbReference type="ARBA" id="ARBA00048128"/>
    </source>
</evidence>
<dbReference type="PANTHER" id="PTHR43197">
    <property type="entry name" value="UTP--GLUCOSE-1-PHOSPHATE URIDYLYLTRANSFERASE"/>
    <property type="match status" value="1"/>
</dbReference>
<reference evidence="8" key="2">
    <citation type="journal article" date="2023" name="Biology">
        <title>Prokaryotic Life Associated with Coal-Fire Gas Vents Revealed by Metagenomics.</title>
        <authorList>
            <person name="Kadnikov V.V."/>
            <person name="Mardanov A.V."/>
            <person name="Beletsky A.V."/>
            <person name="Karnachuk O.V."/>
            <person name="Ravin N.V."/>
        </authorList>
    </citation>
    <scope>NUCLEOTIDE SEQUENCE</scope>
    <source>
        <strain evidence="8">Bu02</strain>
    </source>
</reference>
<evidence type="ECO:0000256" key="1">
    <source>
        <dbReference type="ARBA" id="ARBA00006890"/>
    </source>
</evidence>
<keyword evidence="3 6" id="KW-0808">Transferase</keyword>
<dbReference type="EC" id="2.7.7.9" evidence="2 6"/>
<evidence type="ECO:0000313" key="8">
    <source>
        <dbReference type="EMBL" id="QUL98451.1"/>
    </source>
</evidence>
<dbReference type="GO" id="GO:0006011">
    <property type="term" value="P:UDP-alpha-D-glucose metabolic process"/>
    <property type="evidence" value="ECO:0007669"/>
    <property type="project" value="InterPro"/>
</dbReference>
<protein>
    <recommendedName>
        <fullName evidence="2 6">UTP--glucose-1-phosphate uridylyltransferase</fullName>
        <ecNumber evidence="2 6">2.7.7.9</ecNumber>
    </recommendedName>
    <alternativeName>
        <fullName evidence="6">UDP-glucose pyrophosphorylase</fullName>
    </alternativeName>
</protein>
<dbReference type="PANTHER" id="PTHR43197:SF1">
    <property type="entry name" value="UTP--GLUCOSE-1-PHOSPHATE URIDYLYLTRANSFERASE"/>
    <property type="match status" value="1"/>
</dbReference>
<dbReference type="CDD" id="cd02541">
    <property type="entry name" value="UGPase_prokaryotic"/>
    <property type="match status" value="1"/>
</dbReference>
<evidence type="ECO:0000256" key="3">
    <source>
        <dbReference type="ARBA" id="ARBA00022679"/>
    </source>
</evidence>
<dbReference type="SUPFAM" id="SSF53448">
    <property type="entry name" value="Nucleotide-diphospho-sugar transferases"/>
    <property type="match status" value="1"/>
</dbReference>
<dbReference type="NCBIfam" id="TIGR01099">
    <property type="entry name" value="galU"/>
    <property type="match status" value="1"/>
</dbReference>